<name>A0A1I2Q3S2_9CLOT</name>
<dbReference type="EMBL" id="QAMZ01000054">
    <property type="protein sequence ID" value="PWL51711.1"/>
    <property type="molecule type" value="Genomic_DNA"/>
</dbReference>
<dbReference type="STRING" id="1529.SAMN04487885_1363"/>
<dbReference type="Pfam" id="PF14014">
    <property type="entry name" value="DUF4230"/>
    <property type="match status" value="1"/>
</dbReference>
<dbReference type="InterPro" id="IPR025324">
    <property type="entry name" value="DUF4230"/>
</dbReference>
<keyword evidence="3" id="KW-1185">Reference proteome</keyword>
<reference evidence="1 4" key="2">
    <citation type="submission" date="2018-03" db="EMBL/GenBank/DDBJ databases">
        <title>The uncultured portion of the human microbiome is neutrally assembled.</title>
        <authorList>
            <person name="Jeraldo P."/>
            <person name="Boardman L."/>
            <person name="White B.A."/>
            <person name="Nelson H."/>
            <person name="Goldenfeld N."/>
            <person name="Chia N."/>
        </authorList>
    </citation>
    <scope>NUCLEOTIDE SEQUENCE [LARGE SCALE GENOMIC DNA]</scope>
    <source>
        <strain evidence="1">CIM:MAG 903</strain>
    </source>
</reference>
<dbReference type="Proteomes" id="UP000182135">
    <property type="component" value="Unassembled WGS sequence"/>
</dbReference>
<dbReference type="OrthoDB" id="1934723at2"/>
<evidence type="ECO:0000313" key="4">
    <source>
        <dbReference type="Proteomes" id="UP000246114"/>
    </source>
</evidence>
<sequence length="220" mass="25074">MIKIKKRKLIFSSVITLIFALTFAYLGYKVSHSSKSQNDPWIVADVSKYSGKFISKETLIKDIKDKQALITMETELEETITLNDSWGQFEIFKKLQTIHFYGRGIYSIDLSSLTSDSIKEDMKNNSITIMVPEPIIKDIILDENKTLYESPEMGILRIGDITLSPAEYDVILSHIKTRMKEKLSETENIDNAREKSSSSLKSIVSTLCNVDQSKISIEFQ</sequence>
<accession>A0A1I2Q3S2</accession>
<evidence type="ECO:0000313" key="2">
    <source>
        <dbReference type="EMBL" id="SFG23125.1"/>
    </source>
</evidence>
<protein>
    <submittedName>
        <fullName evidence="1">DUF4230 domain-containing protein</fullName>
    </submittedName>
</protein>
<proteinExistence type="predicted"/>
<evidence type="ECO:0000313" key="1">
    <source>
        <dbReference type="EMBL" id="PWL51711.1"/>
    </source>
</evidence>
<evidence type="ECO:0000313" key="3">
    <source>
        <dbReference type="Proteomes" id="UP000182135"/>
    </source>
</evidence>
<dbReference type="EMBL" id="FOOE01000036">
    <property type="protein sequence ID" value="SFG23125.1"/>
    <property type="molecule type" value="Genomic_DNA"/>
</dbReference>
<reference evidence="2 3" key="1">
    <citation type="submission" date="2016-10" db="EMBL/GenBank/DDBJ databases">
        <authorList>
            <person name="de Groot N.N."/>
        </authorList>
    </citation>
    <scope>NUCLEOTIDE SEQUENCE [LARGE SCALE GENOMIC DNA]</scope>
    <source>
        <strain evidence="2 3">NLAE-zl-G419</strain>
    </source>
</reference>
<dbReference type="AlphaFoldDB" id="A0A1I2Q3S2"/>
<gene>
    <name evidence="1" type="ORF">DBY38_13635</name>
    <name evidence="2" type="ORF">SAMN04487885_1363</name>
</gene>
<organism evidence="2 3">
    <name type="scientific">Clostridium cadaveris</name>
    <dbReference type="NCBI Taxonomy" id="1529"/>
    <lineage>
        <taxon>Bacteria</taxon>
        <taxon>Bacillati</taxon>
        <taxon>Bacillota</taxon>
        <taxon>Clostridia</taxon>
        <taxon>Eubacteriales</taxon>
        <taxon>Clostridiaceae</taxon>
        <taxon>Clostridium</taxon>
    </lineage>
</organism>
<dbReference type="RefSeq" id="WP_027639775.1">
    <property type="nucleotide sequence ID" value="NZ_CABMJC010000029.1"/>
</dbReference>
<dbReference type="Proteomes" id="UP000246114">
    <property type="component" value="Unassembled WGS sequence"/>
</dbReference>
<dbReference type="eggNOG" id="ENOG5032YEZ">
    <property type="taxonomic scope" value="Bacteria"/>
</dbReference>